<dbReference type="STRING" id="34061.B0189_02115"/>
<evidence type="ECO:0000256" key="5">
    <source>
        <dbReference type="RuleBase" id="RU363032"/>
    </source>
</evidence>
<dbReference type="EMBL" id="FTNU01000006">
    <property type="protein sequence ID" value="SIR90096.1"/>
    <property type="molecule type" value="Genomic_DNA"/>
</dbReference>
<dbReference type="InterPro" id="IPR035906">
    <property type="entry name" value="MetI-like_sf"/>
</dbReference>
<evidence type="ECO:0000313" key="8">
    <source>
        <dbReference type="Proteomes" id="UP000187495"/>
    </source>
</evidence>
<feature type="transmembrane region" description="Helical" evidence="5">
    <location>
        <begin position="182"/>
        <end position="200"/>
    </location>
</feature>
<feature type="domain" description="ABC transmembrane type-1" evidence="6">
    <location>
        <begin position="146"/>
        <end position="330"/>
    </location>
</feature>
<feature type="transmembrane region" description="Helical" evidence="5">
    <location>
        <begin position="206"/>
        <end position="224"/>
    </location>
</feature>
<dbReference type="PANTHER" id="PTHR30325:SF0">
    <property type="entry name" value="INNER MEMBRANE ABC TRANSPORTER PERMEASE PROTEIN YEJE"/>
    <property type="match status" value="1"/>
</dbReference>
<dbReference type="RefSeq" id="WP_076555178.1">
    <property type="nucleotide sequence ID" value="NZ_FTNU01000006.1"/>
</dbReference>
<dbReference type="Proteomes" id="UP000187495">
    <property type="component" value="Unassembled WGS sequence"/>
</dbReference>
<feature type="transmembrane region" description="Helical" evidence="5">
    <location>
        <begin position="312"/>
        <end position="330"/>
    </location>
</feature>
<evidence type="ECO:0000256" key="1">
    <source>
        <dbReference type="ARBA" id="ARBA00004651"/>
    </source>
</evidence>
<keyword evidence="8" id="KW-1185">Reference proteome</keyword>
<keyword evidence="3 5" id="KW-1133">Transmembrane helix</keyword>
<accession>A0A1N7EPW0</accession>
<comment type="similarity">
    <text evidence="5">Belongs to the binding-protein-dependent transport system permease family.</text>
</comment>
<dbReference type="GO" id="GO:0005886">
    <property type="term" value="C:plasma membrane"/>
    <property type="evidence" value="ECO:0007669"/>
    <property type="project" value="UniProtKB-SubCell"/>
</dbReference>
<feature type="transmembrane region" description="Helical" evidence="5">
    <location>
        <begin position="21"/>
        <end position="44"/>
    </location>
</feature>
<comment type="subcellular location">
    <subcellularLocation>
        <location evidence="1 5">Cell membrane</location>
        <topology evidence="1 5">Multi-pass membrane protein</topology>
    </subcellularLocation>
</comment>
<dbReference type="Pfam" id="PF00528">
    <property type="entry name" value="BPD_transp_1"/>
    <property type="match status" value="1"/>
</dbReference>
<evidence type="ECO:0000259" key="6">
    <source>
        <dbReference type="PROSITE" id="PS50928"/>
    </source>
</evidence>
<dbReference type="PROSITE" id="PS50928">
    <property type="entry name" value="ABC_TM1"/>
    <property type="match status" value="1"/>
</dbReference>
<dbReference type="Pfam" id="PF12911">
    <property type="entry name" value="OppC_N"/>
    <property type="match status" value="1"/>
</dbReference>
<dbReference type="InterPro" id="IPR000515">
    <property type="entry name" value="MetI-like"/>
</dbReference>
<keyword evidence="5" id="KW-0813">Transport</keyword>
<dbReference type="GO" id="GO:0042884">
    <property type="term" value="P:microcin transport"/>
    <property type="evidence" value="ECO:0007669"/>
    <property type="project" value="TreeGrafter"/>
</dbReference>
<dbReference type="GO" id="GO:0055085">
    <property type="term" value="P:transmembrane transport"/>
    <property type="evidence" value="ECO:0007669"/>
    <property type="project" value="InterPro"/>
</dbReference>
<feature type="transmembrane region" description="Helical" evidence="5">
    <location>
        <begin position="255"/>
        <end position="277"/>
    </location>
</feature>
<protein>
    <submittedName>
        <fullName evidence="7">Microcin C transport system permease protein</fullName>
    </submittedName>
</protein>
<keyword evidence="2 5" id="KW-0812">Transmembrane</keyword>
<organism evidence="7 8">
    <name type="scientific">Moraxella cuniculi DSM 21768</name>
    <dbReference type="NCBI Taxonomy" id="1122245"/>
    <lineage>
        <taxon>Bacteria</taxon>
        <taxon>Pseudomonadati</taxon>
        <taxon>Pseudomonadota</taxon>
        <taxon>Gammaproteobacteria</taxon>
        <taxon>Moraxellales</taxon>
        <taxon>Moraxellaceae</taxon>
        <taxon>Moraxella</taxon>
    </lineage>
</organism>
<dbReference type="CDD" id="cd06261">
    <property type="entry name" value="TM_PBP2"/>
    <property type="match status" value="1"/>
</dbReference>
<dbReference type="InterPro" id="IPR025966">
    <property type="entry name" value="OppC_N"/>
</dbReference>
<dbReference type="AlphaFoldDB" id="A0A1N7EPW0"/>
<evidence type="ECO:0000256" key="2">
    <source>
        <dbReference type="ARBA" id="ARBA00022692"/>
    </source>
</evidence>
<dbReference type="SUPFAM" id="SSF161098">
    <property type="entry name" value="MetI-like"/>
    <property type="match status" value="1"/>
</dbReference>
<reference evidence="8" key="1">
    <citation type="submission" date="2017-01" db="EMBL/GenBank/DDBJ databases">
        <authorList>
            <person name="Varghese N."/>
            <person name="Submissions S."/>
        </authorList>
    </citation>
    <scope>NUCLEOTIDE SEQUENCE [LARGE SCALE GENOMIC DNA]</scope>
    <source>
        <strain evidence="8">DSM 21768</strain>
    </source>
</reference>
<evidence type="ECO:0000256" key="3">
    <source>
        <dbReference type="ARBA" id="ARBA00022989"/>
    </source>
</evidence>
<evidence type="ECO:0000313" key="7">
    <source>
        <dbReference type="EMBL" id="SIR90096.1"/>
    </source>
</evidence>
<keyword evidence="4 5" id="KW-0472">Membrane</keyword>
<proteinExistence type="inferred from homology"/>
<evidence type="ECO:0000256" key="4">
    <source>
        <dbReference type="ARBA" id="ARBA00023136"/>
    </source>
</evidence>
<gene>
    <name evidence="7" type="ORF">SAMN02745664_10697</name>
</gene>
<feature type="transmembrane region" description="Helical" evidence="5">
    <location>
        <begin position="145"/>
        <end position="170"/>
    </location>
</feature>
<name>A0A1N7EPW0_9GAMM</name>
<sequence>MSKQTTGHRRQKYWQRFCQQKLALISLILLIIVVVIALFVPIIANDKPILLRYQQQYLTPIFYDYPETRFGGEFETTANYQDPAVMALIERQGTVLMPPIRYGEQTLVLDAAMPHPAVPSSKHWLGTDAVGRDVVARILYALRTALLFGFMLAIVGGVIGVLIGALMGYFAGVVDLLGQRLLEIWIGLPQLFVMLAFASVFEPSAFVLFLLLLAFGWLSFVPLVRLHFLSMRKMPYVLVAQNLGVPTRVIMRRHILPSALLLVLSQLPFAIAANIAALTTLDFLGFGLPVGSASLGELLAQGKNHLDRPHLVLSSFVVLSVLLLLLIFVGEGLRNALDRDR</sequence>
<dbReference type="PANTHER" id="PTHR30325">
    <property type="entry name" value="MEMBRANE COMPONENT OF ABC TRANSPORTER"/>
    <property type="match status" value="1"/>
</dbReference>
<dbReference type="Gene3D" id="1.10.3720.10">
    <property type="entry name" value="MetI-like"/>
    <property type="match status" value="1"/>
</dbReference>